<reference evidence="5 6" key="1">
    <citation type="journal article" date="2020" name="Cell Host Microbe">
        <title>Functional and Genomic Variation between Human-Derived Isolates of Lachnospiraceae Reveals Inter- and Intra-Species Diversity.</title>
        <authorList>
            <person name="Sorbara M.T."/>
            <person name="Littmann E.R."/>
            <person name="Fontana E."/>
            <person name="Moody T.U."/>
            <person name="Kohout C.E."/>
            <person name="Gjonbalaj M."/>
            <person name="Eaton V."/>
            <person name="Seok R."/>
            <person name="Leiner I.M."/>
            <person name="Pamer E.G."/>
        </authorList>
    </citation>
    <scope>NUCLEOTIDE SEQUENCE [LARGE SCALE GENOMIC DNA]</scope>
    <source>
        <strain evidence="5 6">MSK.1.17</strain>
    </source>
</reference>
<comment type="similarity">
    <text evidence="1 4">Belongs to the bacterial histone-like protein family.</text>
</comment>
<evidence type="ECO:0000256" key="3">
    <source>
        <dbReference type="ARBA" id="ARBA00023125"/>
    </source>
</evidence>
<dbReference type="SMART" id="SM00411">
    <property type="entry name" value="BHL"/>
    <property type="match status" value="1"/>
</dbReference>
<dbReference type="Proteomes" id="UP000669239">
    <property type="component" value="Unassembled WGS sequence"/>
</dbReference>
<dbReference type="GO" id="GO:0003677">
    <property type="term" value="F:DNA binding"/>
    <property type="evidence" value="ECO:0007669"/>
    <property type="project" value="UniProtKB-KW"/>
</dbReference>
<dbReference type="PANTHER" id="PTHR33175">
    <property type="entry name" value="DNA-BINDING PROTEIN HU"/>
    <property type="match status" value="1"/>
</dbReference>
<evidence type="ECO:0000313" key="6">
    <source>
        <dbReference type="Proteomes" id="UP000669239"/>
    </source>
</evidence>
<dbReference type="SUPFAM" id="SSF47729">
    <property type="entry name" value="IHF-like DNA-binding proteins"/>
    <property type="match status" value="1"/>
</dbReference>
<keyword evidence="6" id="KW-1185">Reference proteome</keyword>
<protein>
    <submittedName>
        <fullName evidence="5">HU family DNA-binding protein</fullName>
    </submittedName>
</protein>
<dbReference type="RefSeq" id="WP_074925755.1">
    <property type="nucleotide sequence ID" value="NZ_JAAITT010000069.1"/>
</dbReference>
<gene>
    <name evidence="5" type="ORF">G5B36_27370</name>
</gene>
<evidence type="ECO:0000256" key="4">
    <source>
        <dbReference type="RuleBase" id="RU003939"/>
    </source>
</evidence>
<evidence type="ECO:0000313" key="5">
    <source>
        <dbReference type="EMBL" id="NSJ52376.1"/>
    </source>
</evidence>
<dbReference type="PANTHER" id="PTHR33175:SF3">
    <property type="entry name" value="DNA-BINDING PROTEIN HU-BETA"/>
    <property type="match status" value="1"/>
</dbReference>
<accession>A0ABX2HV94</accession>
<comment type="caution">
    <text evidence="5">The sequence shown here is derived from an EMBL/GenBank/DDBJ whole genome shotgun (WGS) entry which is preliminary data.</text>
</comment>
<dbReference type="InterPro" id="IPR010992">
    <property type="entry name" value="IHF-like_DNA-bd_dom_sf"/>
</dbReference>
<evidence type="ECO:0000256" key="2">
    <source>
        <dbReference type="ARBA" id="ARBA00023067"/>
    </source>
</evidence>
<dbReference type="Pfam" id="PF00216">
    <property type="entry name" value="Bac_DNA_binding"/>
    <property type="match status" value="1"/>
</dbReference>
<keyword evidence="2" id="KW-0226">DNA condensation</keyword>
<dbReference type="InterPro" id="IPR000119">
    <property type="entry name" value="Hist_DNA-bd"/>
</dbReference>
<name>A0ABX2HV94_9FIRM</name>
<dbReference type="CDD" id="cd13831">
    <property type="entry name" value="HU"/>
    <property type="match status" value="1"/>
</dbReference>
<sequence>MNKKELIINIAEKNGSTKKASSQFLEDFCTIMTEALAKGESVGTGTFAARERAIRTVRNPRINTVSEVPAAKVLMFKPGKVLKDIVNDR</sequence>
<proteinExistence type="inferred from homology"/>
<dbReference type="EMBL" id="JAAITT010000069">
    <property type="protein sequence ID" value="NSJ52376.1"/>
    <property type="molecule type" value="Genomic_DNA"/>
</dbReference>
<keyword evidence="3 5" id="KW-0238">DNA-binding</keyword>
<dbReference type="Gene3D" id="4.10.520.10">
    <property type="entry name" value="IHF-like DNA-binding proteins"/>
    <property type="match status" value="1"/>
</dbReference>
<evidence type="ECO:0000256" key="1">
    <source>
        <dbReference type="ARBA" id="ARBA00010529"/>
    </source>
</evidence>
<dbReference type="PRINTS" id="PR01727">
    <property type="entry name" value="DNABINDINGHU"/>
</dbReference>
<organism evidence="5 6">
    <name type="scientific">Enterocloster aldenensis</name>
    <dbReference type="NCBI Taxonomy" id="358742"/>
    <lineage>
        <taxon>Bacteria</taxon>
        <taxon>Bacillati</taxon>
        <taxon>Bacillota</taxon>
        <taxon>Clostridia</taxon>
        <taxon>Lachnospirales</taxon>
        <taxon>Lachnospiraceae</taxon>
        <taxon>Enterocloster</taxon>
    </lineage>
</organism>